<keyword evidence="17" id="KW-0804">Transcription</keyword>
<evidence type="ECO:0000256" key="14">
    <source>
        <dbReference type="ARBA" id="ARBA00023125"/>
    </source>
</evidence>
<evidence type="ECO:0000256" key="16">
    <source>
        <dbReference type="ARBA" id="ARBA00023159"/>
    </source>
</evidence>
<comment type="function">
    <text evidence="26">Key transcription factor that regulates expression of genes involved in cholesterol biosynthesis and lipid homeostasis. Binds to the sterol regulatory element 1 (SRE-1) (5'-ATCACCCCAC-3'). Has dual sequence specificity binding to both an E-box motif (5'-ATCACGTGA-3') and to SRE-1 (5'-ATCACCCCAC-3'). Regulates the promoters of genes involved in cholesterol biosynthesis and the LDL receptor (LDLR) pathway of sterol regulation.</text>
</comment>
<feature type="region of interest" description="Disordered" evidence="30">
    <location>
        <begin position="623"/>
        <end position="649"/>
    </location>
</feature>
<dbReference type="GO" id="GO:0009749">
    <property type="term" value="P:response to glucose"/>
    <property type="evidence" value="ECO:0007669"/>
    <property type="project" value="Ensembl"/>
</dbReference>
<evidence type="ECO:0000256" key="23">
    <source>
        <dbReference type="ARBA" id="ARBA00039749"/>
    </source>
</evidence>
<feature type="compositionally biased region" description="Basic residues" evidence="30">
    <location>
        <begin position="578"/>
        <end position="590"/>
    </location>
</feature>
<dbReference type="PROSITE" id="PS50888">
    <property type="entry name" value="BHLH"/>
    <property type="match status" value="1"/>
</dbReference>
<dbReference type="Proteomes" id="UP000472275">
    <property type="component" value="Chromosome 25"/>
</dbReference>
<dbReference type="InterPro" id="IPR011598">
    <property type="entry name" value="bHLH_dom"/>
</dbReference>
<evidence type="ECO:0000256" key="5">
    <source>
        <dbReference type="ARBA" id="ARBA00022548"/>
    </source>
</evidence>
<dbReference type="GO" id="GO:1903214">
    <property type="term" value="P:regulation of protein targeting to mitochondrion"/>
    <property type="evidence" value="ECO:0007669"/>
    <property type="project" value="Ensembl"/>
</dbReference>
<organism evidence="32 33">
    <name type="scientific">Aquila chrysaetos chrysaetos</name>
    <dbReference type="NCBI Taxonomy" id="223781"/>
    <lineage>
        <taxon>Eukaryota</taxon>
        <taxon>Metazoa</taxon>
        <taxon>Chordata</taxon>
        <taxon>Craniata</taxon>
        <taxon>Vertebrata</taxon>
        <taxon>Euteleostomi</taxon>
        <taxon>Archelosauria</taxon>
        <taxon>Archosauria</taxon>
        <taxon>Dinosauria</taxon>
        <taxon>Saurischia</taxon>
        <taxon>Theropoda</taxon>
        <taxon>Coelurosauria</taxon>
        <taxon>Aves</taxon>
        <taxon>Neognathae</taxon>
        <taxon>Neoaves</taxon>
        <taxon>Telluraves</taxon>
        <taxon>Accipitrimorphae</taxon>
        <taxon>Accipitriformes</taxon>
        <taxon>Accipitridae</taxon>
        <taxon>Accipitrinae</taxon>
        <taxon>Aquila</taxon>
    </lineage>
</organism>
<evidence type="ECO:0000256" key="20">
    <source>
        <dbReference type="ARBA" id="ARBA00023242"/>
    </source>
</evidence>
<feature type="compositionally biased region" description="Low complexity" evidence="30">
    <location>
        <begin position="51"/>
        <end position="85"/>
    </location>
</feature>
<dbReference type="AlphaFoldDB" id="A0A663EXI1"/>
<dbReference type="Gene3D" id="4.10.280.10">
    <property type="entry name" value="Helix-loop-helix DNA-binding domain"/>
    <property type="match status" value="1"/>
</dbReference>
<dbReference type="GO" id="GO:0003682">
    <property type="term" value="F:chromatin binding"/>
    <property type="evidence" value="ECO:0007669"/>
    <property type="project" value="Ensembl"/>
</dbReference>
<evidence type="ECO:0000256" key="3">
    <source>
        <dbReference type="ARBA" id="ARBA00004557"/>
    </source>
</evidence>
<dbReference type="GO" id="GO:0005654">
    <property type="term" value="C:nucleoplasm"/>
    <property type="evidence" value="ECO:0007669"/>
    <property type="project" value="Ensembl"/>
</dbReference>
<accession>A0A663EXI1</accession>
<keyword evidence="5" id="KW-0153">Cholesterol metabolism</keyword>
<evidence type="ECO:0000256" key="2">
    <source>
        <dbReference type="ARBA" id="ARBA00004477"/>
    </source>
</evidence>
<evidence type="ECO:0000256" key="13">
    <source>
        <dbReference type="ARBA" id="ARBA00023098"/>
    </source>
</evidence>
<dbReference type="GeneTree" id="ENSGT00940000159156"/>
<comment type="similarity">
    <text evidence="22">Belongs to the SREBP family.</text>
</comment>
<dbReference type="CDD" id="cd18921">
    <property type="entry name" value="bHLHzip_SREBP1"/>
    <property type="match status" value="1"/>
</dbReference>
<keyword evidence="7" id="KW-0812">Transmembrane</keyword>
<dbReference type="GO" id="GO:0009267">
    <property type="term" value="P:cellular response to starvation"/>
    <property type="evidence" value="ECO:0007669"/>
    <property type="project" value="Ensembl"/>
</dbReference>
<keyword evidence="12" id="KW-0333">Golgi apparatus</keyword>
<dbReference type="FunFam" id="4.10.280.10:FF:000016">
    <property type="entry name" value="Sterol regulatory element-binding transcription factor 1"/>
    <property type="match status" value="1"/>
</dbReference>
<feature type="compositionally biased region" description="Basic and acidic residues" evidence="30">
    <location>
        <begin position="335"/>
        <end position="345"/>
    </location>
</feature>
<dbReference type="InterPro" id="IPR036638">
    <property type="entry name" value="HLH_DNA-bd_sf"/>
</dbReference>
<evidence type="ECO:0000256" key="1">
    <source>
        <dbReference type="ARBA" id="ARBA00004123"/>
    </source>
</evidence>
<evidence type="ECO:0000256" key="28">
    <source>
        <dbReference type="ARBA" id="ARBA00049702"/>
    </source>
</evidence>
<dbReference type="GO" id="GO:0046676">
    <property type="term" value="P:negative regulation of insulin secretion"/>
    <property type="evidence" value="ECO:0007669"/>
    <property type="project" value="Ensembl"/>
</dbReference>
<dbReference type="GO" id="GO:0019217">
    <property type="term" value="P:regulation of fatty acid metabolic process"/>
    <property type="evidence" value="ECO:0007669"/>
    <property type="project" value="Ensembl"/>
</dbReference>
<keyword evidence="10" id="KW-1133">Transmembrane helix</keyword>
<reference evidence="32" key="2">
    <citation type="submission" date="2025-09" db="UniProtKB">
        <authorList>
            <consortium name="Ensembl"/>
        </authorList>
    </citation>
    <scope>IDENTIFICATION</scope>
</reference>
<evidence type="ECO:0000256" key="4">
    <source>
        <dbReference type="ARBA" id="ARBA00004653"/>
    </source>
</evidence>
<dbReference type="GO" id="GO:0005789">
    <property type="term" value="C:endoplasmic reticulum membrane"/>
    <property type="evidence" value="ECO:0007669"/>
    <property type="project" value="UniProtKB-SubCell"/>
</dbReference>
<dbReference type="Ensembl" id="ENSACCT00020017839.1">
    <property type="protein sequence ID" value="ENSACCP00020017095.1"/>
    <property type="gene ID" value="ENSACCG00020011722.1"/>
</dbReference>
<evidence type="ECO:0000256" key="21">
    <source>
        <dbReference type="ARBA" id="ARBA00023329"/>
    </source>
</evidence>
<dbReference type="GO" id="GO:0042789">
    <property type="term" value="P:mRNA transcription by RNA polymerase II"/>
    <property type="evidence" value="ECO:0007669"/>
    <property type="project" value="Ensembl"/>
</dbReference>
<keyword evidence="6" id="KW-0597">Phosphoprotein</keyword>
<evidence type="ECO:0000256" key="8">
    <source>
        <dbReference type="ARBA" id="ARBA00022824"/>
    </source>
</evidence>
<dbReference type="GO" id="GO:0090209">
    <property type="term" value="P:negative regulation of triglyceride metabolic process"/>
    <property type="evidence" value="ECO:0007669"/>
    <property type="project" value="Ensembl"/>
</dbReference>
<evidence type="ECO:0000313" key="32">
    <source>
        <dbReference type="Ensembl" id="ENSACCP00020017095.1"/>
    </source>
</evidence>
<dbReference type="GO" id="GO:1901524">
    <property type="term" value="P:regulation of mitophagy"/>
    <property type="evidence" value="ECO:0007669"/>
    <property type="project" value="Ensembl"/>
</dbReference>
<evidence type="ECO:0000256" key="7">
    <source>
        <dbReference type="ARBA" id="ARBA00022692"/>
    </source>
</evidence>
<comment type="subcellular location">
    <subcellularLocation>
        <location evidence="3">Cytoplasmic vesicle</location>
        <location evidence="3">COPII-coated vesicle membrane</location>
        <topology evidence="3">Multi-pass membrane protein</topology>
    </subcellularLocation>
    <subcellularLocation>
        <location evidence="2">Endoplasmic reticulum membrane</location>
        <topology evidence="2">Multi-pass membrane protein</topology>
    </subcellularLocation>
    <subcellularLocation>
        <location evidence="4">Golgi apparatus membrane</location>
        <topology evidence="4">Multi-pass membrane protein</topology>
    </subcellularLocation>
    <subcellularLocation>
        <location evidence="1">Nucleus</location>
    </subcellularLocation>
</comment>
<feature type="compositionally biased region" description="Pro residues" evidence="30">
    <location>
        <begin position="98"/>
        <end position="108"/>
    </location>
</feature>
<feature type="domain" description="BHLH" evidence="31">
    <location>
        <begin position="198"/>
        <end position="248"/>
    </location>
</feature>
<feature type="coiled-coil region" evidence="29">
    <location>
        <begin position="238"/>
        <end position="268"/>
    </location>
</feature>
<evidence type="ECO:0000256" key="27">
    <source>
        <dbReference type="ARBA" id="ARBA00047005"/>
    </source>
</evidence>
<keyword evidence="29" id="KW-0175">Coiled coil</keyword>
<evidence type="ECO:0000256" key="11">
    <source>
        <dbReference type="ARBA" id="ARBA00023015"/>
    </source>
</evidence>
<keyword evidence="14" id="KW-0238">DNA-binding</keyword>
<keyword evidence="8" id="KW-0256">Endoplasmic reticulum</keyword>
<dbReference type="GO" id="GO:0004879">
    <property type="term" value="F:nuclear receptor activity"/>
    <property type="evidence" value="ECO:0007669"/>
    <property type="project" value="Ensembl"/>
</dbReference>
<dbReference type="GO" id="GO:0045542">
    <property type="term" value="P:positive regulation of cholesterol biosynthetic process"/>
    <property type="evidence" value="ECO:0007669"/>
    <property type="project" value="Ensembl"/>
</dbReference>
<protein>
    <recommendedName>
        <fullName evidence="23">Sterol regulatory element-binding protein 1</fullName>
    </recommendedName>
    <alternativeName>
        <fullName evidence="24">Sterol regulatory element-binding transcription factor 1</fullName>
    </alternativeName>
</protein>
<evidence type="ECO:0000256" key="9">
    <source>
        <dbReference type="ARBA" id="ARBA00022843"/>
    </source>
</evidence>
<dbReference type="GO" id="GO:0008286">
    <property type="term" value="P:insulin receptor signaling pathway"/>
    <property type="evidence" value="ECO:0007669"/>
    <property type="project" value="Ensembl"/>
</dbReference>
<evidence type="ECO:0000256" key="24">
    <source>
        <dbReference type="ARBA" id="ARBA00042215"/>
    </source>
</evidence>
<feature type="compositionally biased region" description="Low complexity" evidence="30">
    <location>
        <begin position="306"/>
        <end position="334"/>
    </location>
</feature>
<evidence type="ECO:0000256" key="30">
    <source>
        <dbReference type="SAM" id="MobiDB-lite"/>
    </source>
</evidence>
<dbReference type="PANTHER" id="PTHR46062:SF2">
    <property type="entry name" value="STEROL REGULATORY ELEMENT-BINDING PROTEIN 1"/>
    <property type="match status" value="1"/>
</dbReference>
<dbReference type="InParanoid" id="A0A663EXI1"/>
<sequence>MLAPSFVPASSGQFSPQPLVGYQNQHSFSAVQPGGAGQALPSPLPAPQPGQPVALPGPVQSVAPQQLLAPTAPATQPVSPQIQPVPVSPGPGVGGFPVAPPSPADTPPTPQVLLQPHFIKADSLLLTAVKTDASSAKSSSIASLATSASGSATPLQVPALVSGGTILATVPLVVDTEKLPINRLAPSGKPPLVQSRGEKRTAHNAIEKRYRSSINDKIVELKDLVVGTEAKLNKSAILRKAIEYIRFLQQSNQKLKQENLALKMAVQKNQSLKDLVASCSGGAKAETPMEVVKAEVMEMLTPPPSDVGSPSHSSPLSLSGGSSNSSSDSEPDSPLCDHGKVKQEHPPPSPSSQGMLDRSRMALCAFVFLCLSFNPLASLLRGSGAPAFVGSPGTAGPSRSIMAESGTMEEPWGWSQWLWPTLAFWALNAALVLGAVVRLFVCGEPVTRPHSEPSVLFWRHRRQADLDLDRGDFAQGAQHLRTALGALGRPLPASHGDLACSLLWSLLRHLLQRLWVGRWLAARAGGLRSDPPPPAHVRQSARDAAMAYHRLHQLHLAGKQAGGGAPAGHQPGAERRQLGRMRRRRRLRGRLGRDLRGGRPAGQGQPAPLLPLLGSPFPLQRPARGPVPRRGRAPRHAVALPPLGPPLLRRRGLGRQGRPEGDHLQLCRQPCGSAGAGDPAFPRTPPGEGAVLRGHARARPPRCPGRGVRAGVGTPLPSPGVGPAPLTAPLPAGASPMRSSTSSCSTAALTPAVRPVPHPPSAPAWRPSQVKTTCVPPPIPGGRFVLGTTGPLDTPLPCPSRPAGTDPVSKWWASIIGTVIHWLQGDEEGAERLYPLVETMPRALQSSEKPLPRAALHSFRAVRAMLSKQDGSQASLNHCEKASSCLRESLELGSPPKGTIDKAVQLLLCDLLLVTRTNLWQQQMNVSQQRSCLYQASALELRGFQQDLSSLRRLAQTLRPAMRRVFLHEATARLMARASPTRTHQLLDRSLRRRGVQGTKTAGEPESHPTPREHAEALLLACCYLPPSFLSGPGQRVGMLAEAARTLEKLGDKRTLHDCQQMIIKLGSGTTVTSG</sequence>
<dbReference type="GO" id="GO:0012507">
    <property type="term" value="C:ER to Golgi transport vesicle membrane"/>
    <property type="evidence" value="ECO:0007669"/>
    <property type="project" value="UniProtKB-SubCell"/>
</dbReference>
<dbReference type="GO" id="GO:1902895">
    <property type="term" value="P:positive regulation of miRNA transcription"/>
    <property type="evidence" value="ECO:0007669"/>
    <property type="project" value="Ensembl"/>
</dbReference>
<keyword evidence="11" id="KW-0805">Transcription regulation</keyword>
<dbReference type="SMART" id="SM00353">
    <property type="entry name" value="HLH"/>
    <property type="match status" value="1"/>
</dbReference>
<keyword evidence="9" id="KW-0832">Ubl conjugation</keyword>
<dbReference type="SUPFAM" id="SSF47459">
    <property type="entry name" value="HLH, helix-loop-helix DNA-binding domain"/>
    <property type="match status" value="1"/>
</dbReference>
<evidence type="ECO:0000256" key="6">
    <source>
        <dbReference type="ARBA" id="ARBA00022553"/>
    </source>
</evidence>
<comment type="function">
    <text evidence="25">Precursor of the transcription factor form (Processed sterol regulatory element-binding protein 1), which is embedded in the endoplasmic reticulum membrane. Low sterol concentrations promote processing of this form, releasing the transcription factor form that translocates into the nucleus and activates transcription of genes involved in cholesterol biosynthesis and lipid homeostasis.</text>
</comment>
<keyword evidence="16" id="KW-0010">Activator</keyword>
<dbReference type="PANTHER" id="PTHR46062">
    <property type="entry name" value="STEROL REGULATORY ELEMENT-BINDING PROTEIN"/>
    <property type="match status" value="1"/>
</dbReference>
<evidence type="ECO:0000256" key="29">
    <source>
        <dbReference type="SAM" id="Coils"/>
    </source>
</evidence>
<feature type="region of interest" description="Disordered" evidence="30">
    <location>
        <begin position="1"/>
        <end position="108"/>
    </location>
</feature>
<keyword evidence="21" id="KW-0968">Cytoplasmic vesicle</keyword>
<keyword evidence="33" id="KW-1185">Reference proteome</keyword>
<dbReference type="GO" id="GO:0001228">
    <property type="term" value="F:DNA-binding transcription activator activity, RNA polymerase II-specific"/>
    <property type="evidence" value="ECO:0007669"/>
    <property type="project" value="Ensembl"/>
</dbReference>
<dbReference type="GO" id="GO:0001221">
    <property type="term" value="F:transcription coregulator binding"/>
    <property type="evidence" value="ECO:0007669"/>
    <property type="project" value="Ensembl"/>
</dbReference>
<evidence type="ECO:0000256" key="25">
    <source>
        <dbReference type="ARBA" id="ARBA00045313"/>
    </source>
</evidence>
<name>A0A663EXI1_AQUCH</name>
<keyword evidence="15" id="KW-0472">Membrane</keyword>
<dbReference type="GO" id="GO:0000139">
    <property type="term" value="C:Golgi membrane"/>
    <property type="evidence" value="ECO:0007669"/>
    <property type="project" value="UniProtKB-SubCell"/>
</dbReference>
<keyword evidence="13" id="KW-0443">Lipid metabolism</keyword>
<proteinExistence type="inferred from homology"/>
<keyword evidence="19" id="KW-0753">Steroid metabolism</keyword>
<feature type="region of interest" description="Disordered" evidence="30">
    <location>
        <begin position="695"/>
        <end position="726"/>
    </location>
</feature>
<comment type="subunit">
    <text evidence="27">Efficient DNA binding of the soluble transcription factor fragment requires dimerization with another bHLH protein. Interacts with CEBPA, the interaction produces a transcriptional synergy. Interacts with LMNA.</text>
</comment>
<dbReference type="GO" id="GO:0007623">
    <property type="term" value="P:circadian rhythm"/>
    <property type="evidence" value="ECO:0007669"/>
    <property type="project" value="Ensembl"/>
</dbReference>
<feature type="compositionally biased region" description="Polar residues" evidence="30">
    <location>
        <begin position="8"/>
        <end position="30"/>
    </location>
</feature>
<evidence type="ECO:0000259" key="31">
    <source>
        <dbReference type="PROSITE" id="PS50888"/>
    </source>
</evidence>
<keyword evidence="18" id="KW-1207">Sterol metabolism</keyword>
<evidence type="ECO:0000256" key="17">
    <source>
        <dbReference type="ARBA" id="ARBA00023163"/>
    </source>
</evidence>
<dbReference type="GO" id="GO:0032933">
    <property type="term" value="P:SREBP signaling pathway"/>
    <property type="evidence" value="ECO:0007669"/>
    <property type="project" value="Ensembl"/>
</dbReference>
<feature type="compositionally biased region" description="Low complexity" evidence="30">
    <location>
        <begin position="704"/>
        <end position="715"/>
    </location>
</feature>
<evidence type="ECO:0000256" key="10">
    <source>
        <dbReference type="ARBA" id="ARBA00022989"/>
    </source>
</evidence>
<dbReference type="GO" id="GO:0046983">
    <property type="term" value="F:protein dimerization activity"/>
    <property type="evidence" value="ECO:0007669"/>
    <property type="project" value="InterPro"/>
</dbReference>
<evidence type="ECO:0000256" key="26">
    <source>
        <dbReference type="ARBA" id="ARBA00045371"/>
    </source>
</evidence>
<reference evidence="32" key="1">
    <citation type="submission" date="2025-08" db="UniProtKB">
        <authorList>
            <consortium name="Ensembl"/>
        </authorList>
    </citation>
    <scope>IDENTIFICATION</scope>
</reference>
<dbReference type="GO" id="GO:0045444">
    <property type="term" value="P:fat cell differentiation"/>
    <property type="evidence" value="ECO:0007669"/>
    <property type="project" value="Ensembl"/>
</dbReference>
<feature type="region of interest" description="Disordered" evidence="30">
    <location>
        <begin position="300"/>
        <end position="355"/>
    </location>
</feature>
<dbReference type="GO" id="GO:0032810">
    <property type="term" value="F:sterol response element binding"/>
    <property type="evidence" value="ECO:0007669"/>
    <property type="project" value="Ensembl"/>
</dbReference>
<dbReference type="GO" id="GO:0006695">
    <property type="term" value="P:cholesterol biosynthetic process"/>
    <property type="evidence" value="ECO:0007669"/>
    <property type="project" value="Ensembl"/>
</dbReference>
<dbReference type="GO" id="GO:0010867">
    <property type="term" value="P:positive regulation of triglyceride biosynthetic process"/>
    <property type="evidence" value="ECO:0007669"/>
    <property type="project" value="Ensembl"/>
</dbReference>
<gene>
    <name evidence="32" type="primary">SREBF1</name>
</gene>
<keyword evidence="20" id="KW-0539">Nucleus</keyword>
<dbReference type="GO" id="GO:0003062">
    <property type="term" value="P:regulation of heart rate by chemical signal"/>
    <property type="evidence" value="ECO:0007669"/>
    <property type="project" value="Ensembl"/>
</dbReference>
<evidence type="ECO:0000256" key="19">
    <source>
        <dbReference type="ARBA" id="ARBA00023221"/>
    </source>
</evidence>
<dbReference type="Pfam" id="PF00010">
    <property type="entry name" value="HLH"/>
    <property type="match status" value="1"/>
</dbReference>
<evidence type="ECO:0000256" key="15">
    <source>
        <dbReference type="ARBA" id="ARBA00023136"/>
    </source>
</evidence>
<feature type="compositionally biased region" description="Pro residues" evidence="30">
    <location>
        <begin position="716"/>
        <end position="726"/>
    </location>
</feature>
<evidence type="ECO:0000256" key="22">
    <source>
        <dbReference type="ARBA" id="ARBA00038460"/>
    </source>
</evidence>
<feature type="region of interest" description="Disordered" evidence="30">
    <location>
        <begin position="559"/>
        <end position="609"/>
    </location>
</feature>
<comment type="subunit">
    <text evidence="28">Forms a tight complex with SCAP, the SCAP-SREBP complex, in the endoplasmic reticulum membrane and the Golgi apparatus. Interacts with PAQR3; the interaction anchors the SCAP-SREBP complex to the Golgi apparatus in low cholesterol conditions.</text>
</comment>
<dbReference type="GO" id="GO:0000122">
    <property type="term" value="P:negative regulation of transcription by RNA polymerase II"/>
    <property type="evidence" value="ECO:0007669"/>
    <property type="project" value="Ensembl"/>
</dbReference>
<evidence type="ECO:0000256" key="18">
    <source>
        <dbReference type="ARBA" id="ARBA00023166"/>
    </source>
</evidence>
<dbReference type="GO" id="GO:0030073">
    <property type="term" value="P:insulin secretion"/>
    <property type="evidence" value="ECO:0007669"/>
    <property type="project" value="Ensembl"/>
</dbReference>
<evidence type="ECO:0000256" key="12">
    <source>
        <dbReference type="ARBA" id="ARBA00023034"/>
    </source>
</evidence>
<dbReference type="GO" id="GO:0019901">
    <property type="term" value="F:protein kinase binding"/>
    <property type="evidence" value="ECO:0007669"/>
    <property type="project" value="Ensembl"/>
</dbReference>
<dbReference type="GO" id="GO:0031647">
    <property type="term" value="P:regulation of protein stability"/>
    <property type="evidence" value="ECO:0007669"/>
    <property type="project" value="Ensembl"/>
</dbReference>
<evidence type="ECO:0000313" key="33">
    <source>
        <dbReference type="Proteomes" id="UP000472275"/>
    </source>
</evidence>